<dbReference type="EMBL" id="ML119693">
    <property type="protein sequence ID" value="RPA80006.1"/>
    <property type="molecule type" value="Genomic_DNA"/>
</dbReference>
<proteinExistence type="predicted"/>
<gene>
    <name evidence="2" type="ORF">BJ508DRAFT_307916</name>
</gene>
<reference evidence="2 3" key="1">
    <citation type="journal article" date="2018" name="Nat. Ecol. Evol.">
        <title>Pezizomycetes genomes reveal the molecular basis of ectomycorrhizal truffle lifestyle.</title>
        <authorList>
            <person name="Murat C."/>
            <person name="Payen T."/>
            <person name="Noel B."/>
            <person name="Kuo A."/>
            <person name="Morin E."/>
            <person name="Chen J."/>
            <person name="Kohler A."/>
            <person name="Krizsan K."/>
            <person name="Balestrini R."/>
            <person name="Da Silva C."/>
            <person name="Montanini B."/>
            <person name="Hainaut M."/>
            <person name="Levati E."/>
            <person name="Barry K.W."/>
            <person name="Belfiori B."/>
            <person name="Cichocki N."/>
            <person name="Clum A."/>
            <person name="Dockter R.B."/>
            <person name="Fauchery L."/>
            <person name="Guy J."/>
            <person name="Iotti M."/>
            <person name="Le Tacon F."/>
            <person name="Lindquist E.A."/>
            <person name="Lipzen A."/>
            <person name="Malagnac F."/>
            <person name="Mello A."/>
            <person name="Molinier V."/>
            <person name="Miyauchi S."/>
            <person name="Poulain J."/>
            <person name="Riccioni C."/>
            <person name="Rubini A."/>
            <person name="Sitrit Y."/>
            <person name="Splivallo R."/>
            <person name="Traeger S."/>
            <person name="Wang M."/>
            <person name="Zifcakova L."/>
            <person name="Wipf D."/>
            <person name="Zambonelli A."/>
            <person name="Paolocci F."/>
            <person name="Nowrousian M."/>
            <person name="Ottonello S."/>
            <person name="Baldrian P."/>
            <person name="Spatafora J.W."/>
            <person name="Henrissat B."/>
            <person name="Nagy L.G."/>
            <person name="Aury J.M."/>
            <person name="Wincker P."/>
            <person name="Grigoriev I.V."/>
            <person name="Bonfante P."/>
            <person name="Martin F.M."/>
        </authorList>
    </citation>
    <scope>NUCLEOTIDE SEQUENCE [LARGE SCALE GENOMIC DNA]</scope>
    <source>
        <strain evidence="2 3">RN42</strain>
    </source>
</reference>
<sequence>MLLFSMFTLLAYLLLLAYAPISLAKIQITVYREPYCRGGWHKTTLDVPPVSKAICMTFGKGDFVPKSYEAMIDLADLQPGELAVTFQAKSLKTCSSRWGSRSTNYTPRRNEIRLLPVYGGWCQTPGYTIWSLVAKRYLYFVESMEEVEDGIANGAEKETEMVEMEIHEQKSPGPNAIDSEGSTVETKWRGEISWKAFRQELASPPETVTEWSSRSDARMSEASLGRPRHACDIDWILGT</sequence>
<organism evidence="2 3">
    <name type="scientific">Ascobolus immersus RN42</name>
    <dbReference type="NCBI Taxonomy" id="1160509"/>
    <lineage>
        <taxon>Eukaryota</taxon>
        <taxon>Fungi</taxon>
        <taxon>Dikarya</taxon>
        <taxon>Ascomycota</taxon>
        <taxon>Pezizomycotina</taxon>
        <taxon>Pezizomycetes</taxon>
        <taxon>Pezizales</taxon>
        <taxon>Ascobolaceae</taxon>
        <taxon>Ascobolus</taxon>
    </lineage>
</organism>
<feature type="chain" id="PRO_5017939008" evidence="1">
    <location>
        <begin position="25"/>
        <end position="239"/>
    </location>
</feature>
<dbReference type="Proteomes" id="UP000275078">
    <property type="component" value="Unassembled WGS sequence"/>
</dbReference>
<keyword evidence="3" id="KW-1185">Reference proteome</keyword>
<protein>
    <submittedName>
        <fullName evidence="2">Uncharacterized protein</fullName>
    </submittedName>
</protein>
<keyword evidence="1" id="KW-0732">Signal</keyword>
<evidence type="ECO:0000256" key="1">
    <source>
        <dbReference type="SAM" id="SignalP"/>
    </source>
</evidence>
<name>A0A3N4I3P3_ASCIM</name>
<evidence type="ECO:0000313" key="2">
    <source>
        <dbReference type="EMBL" id="RPA80006.1"/>
    </source>
</evidence>
<accession>A0A3N4I3P3</accession>
<feature type="signal peptide" evidence="1">
    <location>
        <begin position="1"/>
        <end position="24"/>
    </location>
</feature>
<evidence type="ECO:0000313" key="3">
    <source>
        <dbReference type="Proteomes" id="UP000275078"/>
    </source>
</evidence>
<dbReference type="AlphaFoldDB" id="A0A3N4I3P3"/>